<keyword evidence="1" id="KW-1133">Transmembrane helix</keyword>
<reference evidence="3 4" key="1">
    <citation type="submission" date="2023-04" db="EMBL/GenBank/DDBJ databases">
        <title>Luteimonas endophyticus RD2P54.</title>
        <authorList>
            <person name="Sun J.-Q."/>
        </authorList>
    </citation>
    <scope>NUCLEOTIDE SEQUENCE [LARGE SCALE GENOMIC DNA]</scope>
    <source>
        <strain evidence="3 4">RD2P54</strain>
    </source>
</reference>
<accession>A0ABT6JBQ2</accession>
<dbReference type="RefSeq" id="WP_280574854.1">
    <property type="nucleotide sequence ID" value="NZ_JARXRM010000035.1"/>
</dbReference>
<dbReference type="GO" id="GO:0008233">
    <property type="term" value="F:peptidase activity"/>
    <property type="evidence" value="ECO:0007669"/>
    <property type="project" value="UniProtKB-KW"/>
</dbReference>
<dbReference type="EC" id="3.4.-.-" evidence="3"/>
<sequence>MTLVGGAAAPSRRRWLVAVLLGSLLWAVAIGVSFVLPQVLLGLRPGGGAYYAVVALLQLSLAAAAIQLARRAGTLGWSELGITRAAWRADALIGLAVAAGFALLQFGLIIPLTGGAERSDVATNLAQLRSGPHAAAGMFALGVLGALAEELLFRGLLLHGIAAALGGARAARATAVCIVVVLFGAVHGYQGWAGMVDTALYGGLTLSLLCLWRGGRIAAAVAAHAGWNAIAVGCLLLL</sequence>
<dbReference type="GO" id="GO:0006508">
    <property type="term" value="P:proteolysis"/>
    <property type="evidence" value="ECO:0007669"/>
    <property type="project" value="UniProtKB-KW"/>
</dbReference>
<feature type="transmembrane region" description="Helical" evidence="1">
    <location>
        <begin position="169"/>
        <end position="186"/>
    </location>
</feature>
<feature type="transmembrane region" description="Helical" evidence="1">
    <location>
        <begin position="134"/>
        <end position="157"/>
    </location>
</feature>
<keyword evidence="1" id="KW-0472">Membrane</keyword>
<dbReference type="PANTHER" id="PTHR36435:SF1">
    <property type="entry name" value="CAAX AMINO TERMINAL PROTEASE FAMILY PROTEIN"/>
    <property type="match status" value="1"/>
</dbReference>
<feature type="transmembrane region" description="Helical" evidence="1">
    <location>
        <begin position="91"/>
        <end position="114"/>
    </location>
</feature>
<keyword evidence="3" id="KW-0645">Protease</keyword>
<feature type="transmembrane region" description="Helical" evidence="1">
    <location>
        <begin position="48"/>
        <end position="70"/>
    </location>
</feature>
<organism evidence="3 4">
    <name type="scientific">Luteimonas endophytica</name>
    <dbReference type="NCBI Taxonomy" id="3042023"/>
    <lineage>
        <taxon>Bacteria</taxon>
        <taxon>Pseudomonadati</taxon>
        <taxon>Pseudomonadota</taxon>
        <taxon>Gammaproteobacteria</taxon>
        <taxon>Lysobacterales</taxon>
        <taxon>Lysobacteraceae</taxon>
        <taxon>Luteimonas</taxon>
    </lineage>
</organism>
<dbReference type="PANTHER" id="PTHR36435">
    <property type="entry name" value="SLR1288 PROTEIN"/>
    <property type="match status" value="1"/>
</dbReference>
<keyword evidence="1" id="KW-0812">Transmembrane</keyword>
<evidence type="ECO:0000256" key="1">
    <source>
        <dbReference type="SAM" id="Phobius"/>
    </source>
</evidence>
<evidence type="ECO:0000313" key="4">
    <source>
        <dbReference type="Proteomes" id="UP001156940"/>
    </source>
</evidence>
<evidence type="ECO:0000259" key="2">
    <source>
        <dbReference type="Pfam" id="PF02517"/>
    </source>
</evidence>
<dbReference type="Proteomes" id="UP001156940">
    <property type="component" value="Unassembled WGS sequence"/>
</dbReference>
<keyword evidence="3" id="KW-0378">Hydrolase</keyword>
<keyword evidence="4" id="KW-1185">Reference proteome</keyword>
<dbReference type="EMBL" id="JARXRM010000035">
    <property type="protein sequence ID" value="MDH5823618.1"/>
    <property type="molecule type" value="Genomic_DNA"/>
</dbReference>
<comment type="caution">
    <text evidence="3">The sequence shown here is derived from an EMBL/GenBank/DDBJ whole genome shotgun (WGS) entry which is preliminary data.</text>
</comment>
<protein>
    <submittedName>
        <fullName evidence="3">CPBP family glutamic-type intramembrane protease</fullName>
        <ecNumber evidence="3">3.4.-.-</ecNumber>
    </submittedName>
</protein>
<name>A0ABT6JBQ2_9GAMM</name>
<feature type="domain" description="CAAX prenyl protease 2/Lysostaphin resistance protein A-like" evidence="2">
    <location>
        <begin position="135"/>
        <end position="230"/>
    </location>
</feature>
<feature type="transmembrane region" description="Helical" evidence="1">
    <location>
        <begin position="15"/>
        <end position="36"/>
    </location>
</feature>
<gene>
    <name evidence="3" type="ORF">QFW77_11530</name>
</gene>
<proteinExistence type="predicted"/>
<dbReference type="InterPro" id="IPR052710">
    <property type="entry name" value="CAAX_protease"/>
</dbReference>
<dbReference type="Pfam" id="PF02517">
    <property type="entry name" value="Rce1-like"/>
    <property type="match status" value="1"/>
</dbReference>
<evidence type="ECO:0000313" key="3">
    <source>
        <dbReference type="EMBL" id="MDH5823618.1"/>
    </source>
</evidence>
<dbReference type="InterPro" id="IPR003675">
    <property type="entry name" value="Rce1/LyrA-like_dom"/>
</dbReference>